<dbReference type="RefSeq" id="WP_110985156.1">
    <property type="nucleotide sequence ID" value="NZ_CAWNWM010000003.1"/>
</dbReference>
<dbReference type="SMART" id="SM00387">
    <property type="entry name" value="HATPase_c"/>
    <property type="match status" value="1"/>
</dbReference>
<dbReference type="AlphaFoldDB" id="A0A2W1K0P2"/>
<dbReference type="InterPro" id="IPR050351">
    <property type="entry name" value="BphY/WalK/GraS-like"/>
</dbReference>
<keyword evidence="5" id="KW-0418">Kinase</keyword>
<dbReference type="GO" id="GO:0000155">
    <property type="term" value="F:phosphorelay sensor kinase activity"/>
    <property type="evidence" value="ECO:0007669"/>
    <property type="project" value="InterPro"/>
</dbReference>
<keyword evidence="6" id="KW-0902">Two-component regulatory system</keyword>
<dbReference type="SMART" id="SM00448">
    <property type="entry name" value="REC"/>
    <property type="match status" value="1"/>
</dbReference>
<dbReference type="EC" id="2.7.13.3" evidence="2"/>
<dbReference type="PANTHER" id="PTHR42878:SF15">
    <property type="entry name" value="BACTERIOPHYTOCHROME"/>
    <property type="match status" value="1"/>
</dbReference>
<evidence type="ECO:0000256" key="6">
    <source>
        <dbReference type="ARBA" id="ARBA00023012"/>
    </source>
</evidence>
<dbReference type="PROSITE" id="PS50110">
    <property type="entry name" value="RESPONSE_REGULATORY"/>
    <property type="match status" value="1"/>
</dbReference>
<dbReference type="InterPro" id="IPR036890">
    <property type="entry name" value="HATPase_C_sf"/>
</dbReference>
<comment type="caution">
    <text evidence="10">The sequence shown here is derived from an EMBL/GenBank/DDBJ whole genome shotgun (WGS) entry which is preliminary data.</text>
</comment>
<dbReference type="PANTHER" id="PTHR42878">
    <property type="entry name" value="TWO-COMPONENT HISTIDINE KINASE"/>
    <property type="match status" value="1"/>
</dbReference>
<dbReference type="SUPFAM" id="SSF52172">
    <property type="entry name" value="CheY-like"/>
    <property type="match status" value="1"/>
</dbReference>
<keyword evidence="4 10" id="KW-0808">Transferase</keyword>
<evidence type="ECO:0000256" key="3">
    <source>
        <dbReference type="ARBA" id="ARBA00022553"/>
    </source>
</evidence>
<dbReference type="SUPFAM" id="SSF47384">
    <property type="entry name" value="Homodimeric domain of signal transducing histidine kinase"/>
    <property type="match status" value="1"/>
</dbReference>
<comment type="catalytic activity">
    <reaction evidence="1">
        <text>ATP + protein L-histidine = ADP + protein N-phospho-L-histidine.</text>
        <dbReference type="EC" id="2.7.13.3"/>
    </reaction>
</comment>
<keyword evidence="3 7" id="KW-0597">Phosphoprotein</keyword>
<protein>
    <recommendedName>
        <fullName evidence="2">histidine kinase</fullName>
        <ecNumber evidence="2">2.7.13.3</ecNumber>
    </recommendedName>
</protein>
<dbReference type="InterPro" id="IPR011006">
    <property type="entry name" value="CheY-like_superfamily"/>
</dbReference>
<organism evidence="10 11">
    <name type="scientific">Acaryochloris thomasi RCC1774</name>
    <dbReference type="NCBI Taxonomy" id="1764569"/>
    <lineage>
        <taxon>Bacteria</taxon>
        <taxon>Bacillati</taxon>
        <taxon>Cyanobacteriota</taxon>
        <taxon>Cyanophyceae</taxon>
        <taxon>Acaryochloridales</taxon>
        <taxon>Acaryochloridaceae</taxon>
        <taxon>Acaryochloris</taxon>
        <taxon>Acaryochloris thomasi</taxon>
    </lineage>
</organism>
<feature type="domain" description="Histidine kinase" evidence="8">
    <location>
        <begin position="186"/>
        <end position="407"/>
    </location>
</feature>
<proteinExistence type="predicted"/>
<evidence type="ECO:0000259" key="8">
    <source>
        <dbReference type="PROSITE" id="PS50109"/>
    </source>
</evidence>
<sequence>MVNNSATVQPVLQSSAAQEALSVLLVEDNLGDAFLIQGMLGVVGASEAKEFQLQHVERLGDAIATLKQHPYQVILLDLSLPDSRGLQSLEQLEQVVPSVPVVILTGTNDETLATQAVNQGAQDYLVKGQITQEVLVRSIRYAIERQRTDEVLRLRTLELEETNQELKRQAQQLADANADLAAFNHTVAHDLRNPLAGIKTACALLNASLGEQDGKVTRYLGMIQDYSHQMGDVFEGLLQLAQLSHSPLQVQSVDLSATAQMIVSQLKIQHPKRQVKVAIAPQILVRGDSRLLWMLLDHLVSNAWKFTHGCQPANIEVGLCQSSDLPETMPCLAEQRVYFVKDNGIGFNMQHSEQVFTPFQQLTPEDEGQGIGLAMARCIVARHGGQIWCNTATGQGATFYWTLPLPAAQSAA</sequence>
<evidence type="ECO:0000313" key="11">
    <source>
        <dbReference type="Proteomes" id="UP000248857"/>
    </source>
</evidence>
<gene>
    <name evidence="10" type="primary">cph1_6</name>
    <name evidence="10" type="ORF">C1752_01170</name>
</gene>
<dbReference type="Pfam" id="PF02518">
    <property type="entry name" value="HATPase_c"/>
    <property type="match status" value="1"/>
</dbReference>
<reference evidence="10 11" key="1">
    <citation type="journal article" date="2018" name="Sci. Rep.">
        <title>A novel species of the marine cyanobacterium Acaryochloris with a unique pigment content and lifestyle.</title>
        <authorList>
            <person name="Partensky F."/>
            <person name="Six C."/>
            <person name="Ratin M."/>
            <person name="Garczarek L."/>
            <person name="Vaulot D."/>
            <person name="Probert I."/>
            <person name="Calteau A."/>
            <person name="Gourvil P."/>
            <person name="Marie D."/>
            <person name="Grebert T."/>
            <person name="Bouchier C."/>
            <person name="Le Panse S."/>
            <person name="Gachenot M."/>
            <person name="Rodriguez F."/>
            <person name="Garrido J.L."/>
        </authorList>
    </citation>
    <scope>NUCLEOTIDE SEQUENCE [LARGE SCALE GENOMIC DNA]</scope>
    <source>
        <strain evidence="10 11">RCC1774</strain>
    </source>
</reference>
<evidence type="ECO:0000259" key="9">
    <source>
        <dbReference type="PROSITE" id="PS50110"/>
    </source>
</evidence>
<dbReference type="Gene3D" id="3.30.565.10">
    <property type="entry name" value="Histidine kinase-like ATPase, C-terminal domain"/>
    <property type="match status" value="1"/>
</dbReference>
<evidence type="ECO:0000256" key="1">
    <source>
        <dbReference type="ARBA" id="ARBA00000085"/>
    </source>
</evidence>
<dbReference type="InterPro" id="IPR001789">
    <property type="entry name" value="Sig_transdc_resp-reg_receiver"/>
</dbReference>
<dbReference type="PRINTS" id="PR00344">
    <property type="entry name" value="BCTRLSENSOR"/>
</dbReference>
<dbReference type="GO" id="GO:0000156">
    <property type="term" value="F:phosphorelay response regulator activity"/>
    <property type="evidence" value="ECO:0007669"/>
    <property type="project" value="TreeGrafter"/>
</dbReference>
<dbReference type="Gene3D" id="3.40.50.2300">
    <property type="match status" value="1"/>
</dbReference>
<dbReference type="Gene3D" id="1.10.287.130">
    <property type="match status" value="1"/>
</dbReference>
<dbReference type="GO" id="GO:0030295">
    <property type="term" value="F:protein kinase activator activity"/>
    <property type="evidence" value="ECO:0007669"/>
    <property type="project" value="TreeGrafter"/>
</dbReference>
<dbReference type="InterPro" id="IPR005467">
    <property type="entry name" value="His_kinase_dom"/>
</dbReference>
<dbReference type="SMART" id="SM00388">
    <property type="entry name" value="HisKA"/>
    <property type="match status" value="1"/>
</dbReference>
<dbReference type="InterPro" id="IPR036097">
    <property type="entry name" value="HisK_dim/P_sf"/>
</dbReference>
<dbReference type="Proteomes" id="UP000248857">
    <property type="component" value="Unassembled WGS sequence"/>
</dbReference>
<name>A0A2W1K0P2_9CYAN</name>
<dbReference type="InterPro" id="IPR003661">
    <property type="entry name" value="HisK_dim/P_dom"/>
</dbReference>
<dbReference type="SUPFAM" id="SSF55874">
    <property type="entry name" value="ATPase domain of HSP90 chaperone/DNA topoisomerase II/histidine kinase"/>
    <property type="match status" value="1"/>
</dbReference>
<dbReference type="InterPro" id="IPR004358">
    <property type="entry name" value="Sig_transdc_His_kin-like_C"/>
</dbReference>
<evidence type="ECO:0000256" key="5">
    <source>
        <dbReference type="ARBA" id="ARBA00022777"/>
    </source>
</evidence>
<dbReference type="CDD" id="cd00082">
    <property type="entry name" value="HisKA"/>
    <property type="match status" value="1"/>
</dbReference>
<keyword evidence="11" id="KW-1185">Reference proteome</keyword>
<feature type="modified residue" description="4-aspartylphosphate" evidence="7">
    <location>
        <position position="77"/>
    </location>
</feature>
<accession>A0A2W1K0P2</accession>
<dbReference type="Pfam" id="PF00072">
    <property type="entry name" value="Response_reg"/>
    <property type="match status" value="1"/>
</dbReference>
<dbReference type="GO" id="GO:0007234">
    <property type="term" value="P:osmosensory signaling via phosphorelay pathway"/>
    <property type="evidence" value="ECO:0007669"/>
    <property type="project" value="TreeGrafter"/>
</dbReference>
<evidence type="ECO:0000256" key="2">
    <source>
        <dbReference type="ARBA" id="ARBA00012438"/>
    </source>
</evidence>
<feature type="domain" description="Response regulatory" evidence="9">
    <location>
        <begin position="22"/>
        <end position="142"/>
    </location>
</feature>
<evidence type="ECO:0000313" key="10">
    <source>
        <dbReference type="EMBL" id="PZD74171.1"/>
    </source>
</evidence>
<dbReference type="InterPro" id="IPR003594">
    <property type="entry name" value="HATPase_dom"/>
</dbReference>
<dbReference type="Pfam" id="PF00512">
    <property type="entry name" value="HisKA"/>
    <property type="match status" value="1"/>
</dbReference>
<dbReference type="EMBL" id="PQWO01000003">
    <property type="protein sequence ID" value="PZD74171.1"/>
    <property type="molecule type" value="Genomic_DNA"/>
</dbReference>
<evidence type="ECO:0000256" key="7">
    <source>
        <dbReference type="PROSITE-ProRule" id="PRU00169"/>
    </source>
</evidence>
<dbReference type="OrthoDB" id="437650at2"/>
<dbReference type="PROSITE" id="PS50109">
    <property type="entry name" value="HIS_KIN"/>
    <property type="match status" value="1"/>
</dbReference>
<evidence type="ECO:0000256" key="4">
    <source>
        <dbReference type="ARBA" id="ARBA00022679"/>
    </source>
</evidence>